<keyword evidence="3" id="KW-1185">Reference proteome</keyword>
<accession>A0ABP3AU19</accession>
<comment type="caution">
    <text evidence="2">The sequence shown here is derived from an EMBL/GenBank/DDBJ whole genome shotgun (WGS) entry which is preliminary data.</text>
</comment>
<protein>
    <submittedName>
        <fullName evidence="2">Uncharacterized protein</fullName>
    </submittedName>
</protein>
<reference evidence="2 3" key="1">
    <citation type="submission" date="2014-01" db="EMBL/GenBank/DDBJ databases">
        <authorList>
            <person name="Dobos K."/>
            <person name="Lenaerts A."/>
            <person name="Ordway D."/>
            <person name="DeGroote M.A."/>
            <person name="Parker T."/>
            <person name="Sizemore C."/>
            <person name="Tallon L.J."/>
            <person name="Sadzewicz L.K."/>
            <person name="Sengamalay N."/>
            <person name="Fraser C.M."/>
            <person name="Hine E."/>
            <person name="Shefchek K.A."/>
            <person name="Das S.P."/>
            <person name="Tettelin H."/>
        </authorList>
    </citation>
    <scope>NUCLEOTIDE SEQUENCE [LARGE SCALE GENOMIC DNA]</scope>
    <source>
        <strain evidence="2 3">Harvey</strain>
    </source>
</reference>
<evidence type="ECO:0000313" key="3">
    <source>
        <dbReference type="Proteomes" id="UP000020681"/>
    </source>
</evidence>
<organism evidence="2 3">
    <name type="scientific">Mycobacterium ulcerans str. Harvey</name>
    <dbReference type="NCBI Taxonomy" id="1299332"/>
    <lineage>
        <taxon>Bacteria</taxon>
        <taxon>Bacillati</taxon>
        <taxon>Actinomycetota</taxon>
        <taxon>Actinomycetes</taxon>
        <taxon>Mycobacteriales</taxon>
        <taxon>Mycobacteriaceae</taxon>
        <taxon>Mycobacterium</taxon>
        <taxon>Mycobacterium ulcerans group</taxon>
    </lineage>
</organism>
<proteinExistence type="predicted"/>
<feature type="region of interest" description="Disordered" evidence="1">
    <location>
        <begin position="65"/>
        <end position="99"/>
    </location>
</feature>
<dbReference type="Proteomes" id="UP000020681">
    <property type="component" value="Unassembled WGS sequence"/>
</dbReference>
<gene>
    <name evidence="2" type="ORF">I551_0167</name>
</gene>
<name>A0ABP3AU19_MYCUL</name>
<evidence type="ECO:0000256" key="1">
    <source>
        <dbReference type="SAM" id="MobiDB-lite"/>
    </source>
</evidence>
<evidence type="ECO:0000313" key="2">
    <source>
        <dbReference type="EMBL" id="EUA93495.1"/>
    </source>
</evidence>
<sequence length="297" mass="30753">MLGGVLEDTGATSDSSMTCATIRSKAASPCQGARGYLRGPIHPVIRVDQRAQQRCNKSQDVVDVGVDQTGHPQNERLAGDALQDGAGHRGTQPGVGGVDGGRYRVHALRGDVPAQDVSGVFAGHAGAQQHGHGAIGIGGPGSKHGACVVFGRLPRVVGAQFGHRDVPMHGFVKQRLLGAEVFDDRGLVHARSGGDAPYRGAFVADLGEDSATAIATASAAAAERGLDHGHLRCGRCHCLRRIRRQVQHGDGQWITARPARAAPPGLRAGHPPGGGSGCGTVHPGVCPAAIWRWDARS</sequence>
<dbReference type="EMBL" id="JAOL01000062">
    <property type="protein sequence ID" value="EUA93495.1"/>
    <property type="molecule type" value="Genomic_DNA"/>
</dbReference>